<evidence type="ECO:0000256" key="12">
    <source>
        <dbReference type="PROSITE-ProRule" id="PRU01360"/>
    </source>
</evidence>
<keyword evidence="8" id="KW-0406">Ion transport</keyword>
<keyword evidence="2 12" id="KW-0813">Transport</keyword>
<evidence type="ECO:0000256" key="10">
    <source>
        <dbReference type="ARBA" id="ARBA00023136"/>
    </source>
</evidence>
<dbReference type="PROSITE" id="PS52016">
    <property type="entry name" value="TONB_DEPENDENT_REC_3"/>
    <property type="match status" value="1"/>
</dbReference>
<feature type="signal peptide" evidence="15">
    <location>
        <begin position="1"/>
        <end position="30"/>
    </location>
</feature>
<keyword evidence="7" id="KW-0408">Iron</keyword>
<keyword evidence="10 12" id="KW-0472">Membrane</keyword>
<keyword evidence="9 14" id="KW-0798">TonB box</keyword>
<evidence type="ECO:0000256" key="4">
    <source>
        <dbReference type="ARBA" id="ARBA00022496"/>
    </source>
</evidence>
<evidence type="ECO:0000256" key="7">
    <source>
        <dbReference type="ARBA" id="ARBA00023004"/>
    </source>
</evidence>
<dbReference type="Pfam" id="PF07715">
    <property type="entry name" value="Plug"/>
    <property type="match status" value="1"/>
</dbReference>
<evidence type="ECO:0000256" key="15">
    <source>
        <dbReference type="SAM" id="SignalP"/>
    </source>
</evidence>
<dbReference type="PROSITE" id="PS01156">
    <property type="entry name" value="TONB_DEPENDENT_REC_2"/>
    <property type="match status" value="1"/>
</dbReference>
<evidence type="ECO:0000313" key="18">
    <source>
        <dbReference type="EMBL" id="TSB01930.1"/>
    </source>
</evidence>
<evidence type="ECO:0000256" key="11">
    <source>
        <dbReference type="ARBA" id="ARBA00023237"/>
    </source>
</evidence>
<dbReference type="GO" id="GO:0006826">
    <property type="term" value="P:iron ion transport"/>
    <property type="evidence" value="ECO:0007669"/>
    <property type="project" value="UniProtKB-KW"/>
</dbReference>
<comment type="caution">
    <text evidence="18">The sequence shown here is derived from an EMBL/GenBank/DDBJ whole genome shotgun (WGS) entry which is preliminary data.</text>
</comment>
<keyword evidence="4" id="KW-0410">Iron transport</keyword>
<accession>A0A553WB63</accession>
<dbReference type="SUPFAM" id="SSF56935">
    <property type="entry name" value="Porins"/>
    <property type="match status" value="1"/>
</dbReference>
<evidence type="ECO:0000259" key="17">
    <source>
        <dbReference type="Pfam" id="PF07715"/>
    </source>
</evidence>
<keyword evidence="19" id="KW-1185">Reference proteome</keyword>
<evidence type="ECO:0000256" key="3">
    <source>
        <dbReference type="ARBA" id="ARBA00022452"/>
    </source>
</evidence>
<feature type="domain" description="TonB-dependent receptor plug" evidence="17">
    <location>
        <begin position="54"/>
        <end position="163"/>
    </location>
</feature>
<dbReference type="GO" id="GO:0009279">
    <property type="term" value="C:cell outer membrane"/>
    <property type="evidence" value="ECO:0007669"/>
    <property type="project" value="UniProtKB-SubCell"/>
</dbReference>
<dbReference type="InterPro" id="IPR000531">
    <property type="entry name" value="Beta-barrel_TonB"/>
</dbReference>
<dbReference type="EMBL" id="VKKU01000002">
    <property type="protein sequence ID" value="TSB01930.1"/>
    <property type="molecule type" value="Genomic_DNA"/>
</dbReference>
<feature type="short sequence motif" description="TonB C-terminal box" evidence="13">
    <location>
        <begin position="766"/>
        <end position="783"/>
    </location>
</feature>
<evidence type="ECO:0000256" key="2">
    <source>
        <dbReference type="ARBA" id="ARBA00022448"/>
    </source>
</evidence>
<keyword evidence="6 15" id="KW-0732">Signal</keyword>
<dbReference type="InterPro" id="IPR010917">
    <property type="entry name" value="TonB_rcpt_CS"/>
</dbReference>
<dbReference type="PANTHER" id="PTHR32552">
    <property type="entry name" value="FERRICHROME IRON RECEPTOR-RELATED"/>
    <property type="match status" value="1"/>
</dbReference>
<protein>
    <submittedName>
        <fullName evidence="18">TonB-dependent receptor</fullName>
    </submittedName>
</protein>
<sequence>MKSPKISFIRAALLAGIATPGLFVAMPVMAQDAAEADNAGDEIIVTARRREESLQDVPVAVSAFSGEALEMRGALDLTDVGNITPNTTLETSRGSNSTLSAFIRGIGQQDPVSGFEPGVGIYLDDVYLNRPQAAVLDIYDVERIEVLRGPQGTLYGRNTIGGAVKYVTKRLPQDVSVAVRATVGTYGQADGVITASAPIGDIVRVGASVARLSRGGFGDNLTTGRENYNKDVWAARGTIELGGYGAPVSVRISGDYSRDKSDPRGGHRLIPGLLSGAPVLDDVYDTRGGLVDPEQDIKAYGLAMNISVDLSESLTLRSISAWRKDDTFTPIDFDALPAVDVDVPGAYFNEQISQEVQLLVDAGPLNGMIGAYYLDATADTLFDVRLFTTLNGLTAFTNAAVDTETYAVFGDFTYDFSDQFSLSVGGRYTWDTRTANILRQNYLGGGSPFFGGAGVPFGAASTNFSGKRSFNKFTPRVSVSFKPTPDHNIYASYSQGFKGGGFDPRGVGANAPDLNGNGIRGENDEVAAFLSFRPESVDSYEVGYKGNLFDGGLTFALAGFYADYTDVQIPGSVACIVGGLPSFCGVTSNAGKATFKGVELEFNAHLGENFATDGDRLNLLGAVGYIDAKFDEYITNIANVPTDVAQFRQIQNTPDWTASATLAYMTPLGAGRLNLGTTLSYRSSTNQFEIPNSFIDQSGYALLDASIVYTSPDDKWSIGIHGKNLTDKQYKTSGYSFIAANATTGVPTLGVNGLPIASLGREGTLTAFYGNPRQVFLTAGLKF</sequence>
<comment type="subcellular location">
    <subcellularLocation>
        <location evidence="1 12">Cell outer membrane</location>
        <topology evidence="1 12">Multi-pass membrane protein</topology>
    </subcellularLocation>
</comment>
<evidence type="ECO:0000259" key="16">
    <source>
        <dbReference type="Pfam" id="PF00593"/>
    </source>
</evidence>
<dbReference type="CDD" id="cd01347">
    <property type="entry name" value="ligand_gated_channel"/>
    <property type="match status" value="1"/>
</dbReference>
<proteinExistence type="inferred from homology"/>
<dbReference type="Pfam" id="PF00593">
    <property type="entry name" value="TonB_dep_Rec_b-barrel"/>
    <property type="match status" value="1"/>
</dbReference>
<dbReference type="PANTHER" id="PTHR32552:SF81">
    <property type="entry name" value="TONB-DEPENDENT OUTER MEMBRANE RECEPTOR"/>
    <property type="match status" value="1"/>
</dbReference>
<evidence type="ECO:0000256" key="9">
    <source>
        <dbReference type="ARBA" id="ARBA00023077"/>
    </source>
</evidence>
<dbReference type="AlphaFoldDB" id="A0A553WB63"/>
<dbReference type="RefSeq" id="WP_143777150.1">
    <property type="nucleotide sequence ID" value="NZ_VKKU01000002.1"/>
</dbReference>
<dbReference type="Proteomes" id="UP000320160">
    <property type="component" value="Unassembled WGS sequence"/>
</dbReference>
<dbReference type="Gene3D" id="2.40.170.20">
    <property type="entry name" value="TonB-dependent receptor, beta-barrel domain"/>
    <property type="match status" value="1"/>
</dbReference>
<keyword evidence="18" id="KW-0675">Receptor</keyword>
<name>A0A553WB63_9SPHN</name>
<keyword evidence="11 12" id="KW-0998">Cell outer membrane</keyword>
<evidence type="ECO:0000256" key="5">
    <source>
        <dbReference type="ARBA" id="ARBA00022692"/>
    </source>
</evidence>
<dbReference type="OrthoDB" id="9760333at2"/>
<comment type="similarity">
    <text evidence="12 14">Belongs to the TonB-dependent receptor family.</text>
</comment>
<evidence type="ECO:0000256" key="13">
    <source>
        <dbReference type="PROSITE-ProRule" id="PRU10144"/>
    </source>
</evidence>
<evidence type="ECO:0000256" key="1">
    <source>
        <dbReference type="ARBA" id="ARBA00004571"/>
    </source>
</evidence>
<evidence type="ECO:0000256" key="6">
    <source>
        <dbReference type="ARBA" id="ARBA00022729"/>
    </source>
</evidence>
<keyword evidence="5 12" id="KW-0812">Transmembrane</keyword>
<dbReference type="InterPro" id="IPR012910">
    <property type="entry name" value="Plug_dom"/>
</dbReference>
<gene>
    <name evidence="18" type="ORF">FOM92_12280</name>
</gene>
<evidence type="ECO:0000313" key="19">
    <source>
        <dbReference type="Proteomes" id="UP000320160"/>
    </source>
</evidence>
<dbReference type="InterPro" id="IPR039426">
    <property type="entry name" value="TonB-dep_rcpt-like"/>
</dbReference>
<reference evidence="18 19" key="1">
    <citation type="submission" date="2019-07" db="EMBL/GenBank/DDBJ databases">
        <authorList>
            <person name="Park M."/>
        </authorList>
    </citation>
    <scope>NUCLEOTIDE SEQUENCE [LARGE SCALE GENOMIC DNA]</scope>
    <source>
        <strain evidence="18 19">KCTC32445</strain>
    </source>
</reference>
<feature type="chain" id="PRO_5021949039" evidence="15">
    <location>
        <begin position="31"/>
        <end position="783"/>
    </location>
</feature>
<evidence type="ECO:0000256" key="8">
    <source>
        <dbReference type="ARBA" id="ARBA00023065"/>
    </source>
</evidence>
<keyword evidence="3 12" id="KW-1134">Transmembrane beta strand</keyword>
<evidence type="ECO:0000256" key="14">
    <source>
        <dbReference type="RuleBase" id="RU003357"/>
    </source>
</evidence>
<organism evidence="18 19">
    <name type="scientific">Sphingorhabdus contaminans</name>
    <dbReference type="NCBI Taxonomy" id="1343899"/>
    <lineage>
        <taxon>Bacteria</taxon>
        <taxon>Pseudomonadati</taxon>
        <taxon>Pseudomonadota</taxon>
        <taxon>Alphaproteobacteria</taxon>
        <taxon>Sphingomonadales</taxon>
        <taxon>Sphingomonadaceae</taxon>
        <taxon>Sphingorhabdus</taxon>
    </lineage>
</organism>
<dbReference type="InterPro" id="IPR036942">
    <property type="entry name" value="Beta-barrel_TonB_sf"/>
</dbReference>
<feature type="domain" description="TonB-dependent receptor-like beta-barrel" evidence="16">
    <location>
        <begin position="254"/>
        <end position="725"/>
    </location>
</feature>